<dbReference type="GO" id="GO:0005975">
    <property type="term" value="P:carbohydrate metabolic process"/>
    <property type="evidence" value="ECO:0007669"/>
    <property type="project" value="InterPro"/>
</dbReference>
<evidence type="ECO:0000256" key="7">
    <source>
        <dbReference type="ARBA" id="ARBA00023270"/>
    </source>
</evidence>
<protein>
    <recommendedName>
        <fullName evidence="9">Probable transaldolase</fullName>
        <ecNumber evidence="9">2.2.1.2</ecNumber>
    </recommendedName>
</protein>
<dbReference type="InterPro" id="IPR022999">
    <property type="entry name" value="Transaldolase_3B"/>
</dbReference>
<dbReference type="PROSITE" id="PS01054">
    <property type="entry name" value="TRANSALDOLASE_1"/>
    <property type="match status" value="1"/>
</dbReference>
<name>A0A0X8JMY8_9BACT</name>
<evidence type="ECO:0000256" key="8">
    <source>
        <dbReference type="ARBA" id="ARBA00048810"/>
    </source>
</evidence>
<dbReference type="HAMAP" id="MF_00494">
    <property type="entry name" value="Transaldolase_3b"/>
    <property type="match status" value="1"/>
</dbReference>
<dbReference type="AlphaFoldDB" id="A0A0X8JMY8"/>
<dbReference type="OrthoDB" id="9807051at2"/>
<evidence type="ECO:0000256" key="1">
    <source>
        <dbReference type="ARBA" id="ARBA00004496"/>
    </source>
</evidence>
<dbReference type="InterPro" id="IPR001585">
    <property type="entry name" value="TAL/FSA"/>
</dbReference>
<dbReference type="GO" id="GO:0006098">
    <property type="term" value="P:pentose-phosphate shunt"/>
    <property type="evidence" value="ECO:0007669"/>
    <property type="project" value="UniProtKB-UniRule"/>
</dbReference>
<dbReference type="GO" id="GO:0004801">
    <property type="term" value="F:transaldolase activity"/>
    <property type="evidence" value="ECO:0007669"/>
    <property type="project" value="UniProtKB-UniRule"/>
</dbReference>
<evidence type="ECO:0000313" key="11">
    <source>
        <dbReference type="Proteomes" id="UP000063964"/>
    </source>
</evidence>
<keyword evidence="5 9" id="KW-0808">Transferase</keyword>
<comment type="pathway">
    <text evidence="2 9">Carbohydrate degradation; pentose phosphate pathway; D-glyceraldehyde 3-phosphate and beta-D-fructose 6-phosphate from D-ribose 5-phosphate and D-xylulose 5-phosphate (non-oxidative stage): step 2/3.</text>
</comment>
<dbReference type="KEGG" id="doa:AXF15_00195"/>
<dbReference type="NCBIfam" id="TIGR00875">
    <property type="entry name" value="fsa_talC_mipB"/>
    <property type="match status" value="1"/>
</dbReference>
<comment type="catalytic activity">
    <reaction evidence="8 9">
        <text>D-sedoheptulose 7-phosphate + D-glyceraldehyde 3-phosphate = D-erythrose 4-phosphate + beta-D-fructose 6-phosphate</text>
        <dbReference type="Rhea" id="RHEA:17053"/>
        <dbReference type="ChEBI" id="CHEBI:16897"/>
        <dbReference type="ChEBI" id="CHEBI:57483"/>
        <dbReference type="ChEBI" id="CHEBI:57634"/>
        <dbReference type="ChEBI" id="CHEBI:59776"/>
        <dbReference type="EC" id="2.2.1.2"/>
    </reaction>
</comment>
<dbReference type="InterPro" id="IPR004731">
    <property type="entry name" value="Transaldolase_3B/F6P_aldolase"/>
</dbReference>
<evidence type="ECO:0000256" key="4">
    <source>
        <dbReference type="ARBA" id="ARBA00022490"/>
    </source>
</evidence>
<dbReference type="GO" id="GO:0042182">
    <property type="term" value="P:ketone catabolic process"/>
    <property type="evidence" value="ECO:0007669"/>
    <property type="project" value="UniProtKB-ARBA"/>
</dbReference>
<comment type="subcellular location">
    <subcellularLocation>
        <location evidence="1 9">Cytoplasm</location>
    </subcellularLocation>
</comment>
<dbReference type="RefSeq" id="WP_066601599.1">
    <property type="nucleotide sequence ID" value="NZ_CP014230.1"/>
</dbReference>
<evidence type="ECO:0000256" key="6">
    <source>
        <dbReference type="ARBA" id="ARBA00023126"/>
    </source>
</evidence>
<evidence type="ECO:0000256" key="2">
    <source>
        <dbReference type="ARBA" id="ARBA00004857"/>
    </source>
</evidence>
<dbReference type="STRING" id="888061.AXF15_00195"/>
<dbReference type="Proteomes" id="UP000063964">
    <property type="component" value="Chromosome"/>
</dbReference>
<dbReference type="GO" id="GO:0005737">
    <property type="term" value="C:cytoplasm"/>
    <property type="evidence" value="ECO:0007669"/>
    <property type="project" value="UniProtKB-SubCell"/>
</dbReference>
<gene>
    <name evidence="9" type="primary">tal</name>
    <name evidence="10" type="ORF">AXF15_00195</name>
</gene>
<keyword evidence="4 9" id="KW-0963">Cytoplasm</keyword>
<dbReference type="EMBL" id="CP014230">
    <property type="protein sequence ID" value="AMD91688.1"/>
    <property type="molecule type" value="Genomic_DNA"/>
</dbReference>
<keyword evidence="6 9" id="KW-0570">Pentose shunt</keyword>
<comment type="function">
    <text evidence="9">Transaldolase is important for the balance of metabolites in the pentose-phosphate pathway.</text>
</comment>
<dbReference type="GO" id="GO:0016832">
    <property type="term" value="F:aldehyde-lyase activity"/>
    <property type="evidence" value="ECO:0007669"/>
    <property type="project" value="InterPro"/>
</dbReference>
<comment type="similarity">
    <text evidence="3 9">Belongs to the transaldolase family. Type 3B subfamily.</text>
</comment>
<evidence type="ECO:0000256" key="3">
    <source>
        <dbReference type="ARBA" id="ARBA00005740"/>
    </source>
</evidence>
<dbReference type="InterPro" id="IPR033919">
    <property type="entry name" value="TSA/FSA_arc/bac"/>
</dbReference>
<keyword evidence="11" id="KW-1185">Reference proteome</keyword>
<dbReference type="PANTHER" id="PTHR10683">
    <property type="entry name" value="TRANSALDOLASE"/>
    <property type="match status" value="1"/>
</dbReference>
<proteinExistence type="inferred from homology"/>
<organism evidence="10 11">
    <name type="scientific">Desulfomicrobium orale DSM 12838</name>
    <dbReference type="NCBI Taxonomy" id="888061"/>
    <lineage>
        <taxon>Bacteria</taxon>
        <taxon>Pseudomonadati</taxon>
        <taxon>Thermodesulfobacteriota</taxon>
        <taxon>Desulfovibrionia</taxon>
        <taxon>Desulfovibrionales</taxon>
        <taxon>Desulfomicrobiaceae</taxon>
        <taxon>Desulfomicrobium</taxon>
    </lineage>
</organism>
<dbReference type="InterPro" id="IPR013785">
    <property type="entry name" value="Aldolase_TIM"/>
</dbReference>
<evidence type="ECO:0000256" key="5">
    <source>
        <dbReference type="ARBA" id="ARBA00022679"/>
    </source>
</evidence>
<sequence length="215" mass="23330">MQFFIDTANLEEIREAQKMGLVDGVTTNPSLMARESGDWRERAREICALAPGPVSLEVIALDAEGMIREARELVEFGPDVVVKIPMTLDGMKAVRALKAMHIDTNVTLVFSAAQALLAAKAGATYVSPFVGRLDDAGQNGMDLVRQILTIYRNYGLETRIIAASIRSPMHVLDAALAGAHIATVPYKILMQLAAHPLTDKGIDAFLADWKKKAGE</sequence>
<dbReference type="CDD" id="cd00956">
    <property type="entry name" value="Transaldolase_FSA"/>
    <property type="match status" value="1"/>
</dbReference>
<dbReference type="FunFam" id="3.20.20.70:FF:000018">
    <property type="entry name" value="Probable transaldolase"/>
    <property type="match status" value="1"/>
</dbReference>
<dbReference type="UniPathway" id="UPA00115">
    <property type="reaction ID" value="UER00414"/>
</dbReference>
<evidence type="ECO:0000313" key="10">
    <source>
        <dbReference type="EMBL" id="AMD91688.1"/>
    </source>
</evidence>
<dbReference type="EC" id="2.2.1.2" evidence="9"/>
<dbReference type="PANTHER" id="PTHR10683:SF40">
    <property type="entry name" value="FRUCTOSE-6-PHOSPHATE ALDOLASE 1-RELATED"/>
    <property type="match status" value="1"/>
</dbReference>
<evidence type="ECO:0000256" key="9">
    <source>
        <dbReference type="HAMAP-Rule" id="MF_00494"/>
    </source>
</evidence>
<reference evidence="11" key="1">
    <citation type="submission" date="2016-02" db="EMBL/GenBank/DDBJ databases">
        <authorList>
            <person name="Holder M.E."/>
            <person name="Ajami N.J."/>
            <person name="Petrosino J.F."/>
        </authorList>
    </citation>
    <scope>NUCLEOTIDE SEQUENCE [LARGE SCALE GENOMIC DNA]</scope>
    <source>
        <strain evidence="11">DSM 12838</strain>
    </source>
</reference>
<dbReference type="Gene3D" id="3.20.20.70">
    <property type="entry name" value="Aldolase class I"/>
    <property type="match status" value="1"/>
</dbReference>
<dbReference type="InterPro" id="IPR018225">
    <property type="entry name" value="Transaldolase_AS"/>
</dbReference>
<accession>A0A0X8JMY8</accession>
<keyword evidence="7 9" id="KW-0704">Schiff base</keyword>
<dbReference type="Pfam" id="PF00923">
    <property type="entry name" value="TAL_FSA"/>
    <property type="match status" value="1"/>
</dbReference>
<dbReference type="SUPFAM" id="SSF51569">
    <property type="entry name" value="Aldolase"/>
    <property type="match status" value="1"/>
</dbReference>
<dbReference type="PROSITE" id="PS00958">
    <property type="entry name" value="TRANSALDOLASE_2"/>
    <property type="match status" value="1"/>
</dbReference>
<feature type="active site" description="Schiff-base intermediate with substrate" evidence="9">
    <location>
        <position position="83"/>
    </location>
</feature>